<reference evidence="2 3" key="1">
    <citation type="submission" date="2019-11" db="EMBL/GenBank/DDBJ databases">
        <title>Gracilibacillus salitolerans sp. nov., a moderate halophile isolated from a saline soil in northwest China.</title>
        <authorList>
            <person name="Gan L."/>
        </authorList>
    </citation>
    <scope>NUCLEOTIDE SEQUENCE [LARGE SCALE GENOMIC DNA]</scope>
    <source>
        <strain evidence="2 3">SCU50</strain>
    </source>
</reference>
<dbReference type="AlphaFoldDB" id="A0A5Q2TLS3"/>
<gene>
    <name evidence="2" type="ORF">GI584_14070</name>
</gene>
<evidence type="ECO:0000256" key="1">
    <source>
        <dbReference type="SAM" id="Phobius"/>
    </source>
</evidence>
<dbReference type="Proteomes" id="UP000339690">
    <property type="component" value="Chromosome"/>
</dbReference>
<sequence>MMEKYPTYKEIRDVHQQLYDMRLEYWISHDLFSFQWWLLLLVLFIPWIIWWRFVDKKRIEQILLFGTLLTILVMTLDDFGVEKHLWSYPVQLLHVIPRLIPIDQGIIIVVHMFLYQYFPNWQKFIISNIVIAIIFTFVFEPLTVWLGIYKLESWRYIYSLPIYIVKAVLIKWLVDEIILKRKGFRIK</sequence>
<keyword evidence="3" id="KW-1185">Reference proteome</keyword>
<feature type="transmembrane region" description="Helical" evidence="1">
    <location>
        <begin position="62"/>
        <end position="79"/>
    </location>
</feature>
<organism evidence="2 3">
    <name type="scientific">Gracilibacillus salitolerans</name>
    <dbReference type="NCBI Taxonomy" id="2663022"/>
    <lineage>
        <taxon>Bacteria</taxon>
        <taxon>Bacillati</taxon>
        <taxon>Bacillota</taxon>
        <taxon>Bacilli</taxon>
        <taxon>Bacillales</taxon>
        <taxon>Bacillaceae</taxon>
        <taxon>Gracilibacillus</taxon>
    </lineage>
</organism>
<protein>
    <submittedName>
        <fullName evidence="2">Uncharacterized protein</fullName>
    </submittedName>
</protein>
<dbReference type="EMBL" id="CP045915">
    <property type="protein sequence ID" value="QGH35101.1"/>
    <property type="molecule type" value="Genomic_DNA"/>
</dbReference>
<feature type="transmembrane region" description="Helical" evidence="1">
    <location>
        <begin position="31"/>
        <end position="50"/>
    </location>
</feature>
<dbReference type="InterPro" id="IPR048147">
    <property type="entry name" value="CBO0543-like"/>
</dbReference>
<keyword evidence="1" id="KW-0472">Membrane</keyword>
<dbReference type="KEGG" id="grc:GI584_14070"/>
<dbReference type="NCBIfam" id="NF041644">
    <property type="entry name" value="CBO0543_fam"/>
    <property type="match status" value="1"/>
</dbReference>
<keyword evidence="1" id="KW-1133">Transmembrane helix</keyword>
<feature type="transmembrane region" description="Helical" evidence="1">
    <location>
        <begin position="154"/>
        <end position="174"/>
    </location>
</feature>
<dbReference type="RefSeq" id="WP_100360062.1">
    <property type="nucleotide sequence ID" value="NZ_CP045915.1"/>
</dbReference>
<evidence type="ECO:0000313" key="2">
    <source>
        <dbReference type="EMBL" id="QGH35101.1"/>
    </source>
</evidence>
<keyword evidence="1" id="KW-0812">Transmembrane</keyword>
<name>A0A5Q2TLS3_9BACI</name>
<feature type="transmembrane region" description="Helical" evidence="1">
    <location>
        <begin position="99"/>
        <end position="118"/>
    </location>
</feature>
<feature type="transmembrane region" description="Helical" evidence="1">
    <location>
        <begin position="125"/>
        <end position="148"/>
    </location>
</feature>
<evidence type="ECO:0000313" key="3">
    <source>
        <dbReference type="Proteomes" id="UP000339690"/>
    </source>
</evidence>
<accession>A0A5Q2TLS3</accession>
<proteinExistence type="predicted"/>